<evidence type="ECO:0000256" key="5">
    <source>
        <dbReference type="ARBA" id="ARBA00022989"/>
    </source>
</evidence>
<feature type="transmembrane region" description="Helical" evidence="7">
    <location>
        <begin position="9"/>
        <end position="31"/>
    </location>
</feature>
<dbReference type="Gene3D" id="1.10.3720.10">
    <property type="entry name" value="MetI-like"/>
    <property type="match status" value="1"/>
</dbReference>
<name>V2XLQ9_9FIRM</name>
<feature type="transmembrane region" description="Helical" evidence="7">
    <location>
        <begin position="153"/>
        <end position="181"/>
    </location>
</feature>
<organism evidence="9 10">
    <name type="scientific">Catonella morbi ATCC 51271</name>
    <dbReference type="NCBI Taxonomy" id="592026"/>
    <lineage>
        <taxon>Bacteria</taxon>
        <taxon>Bacillati</taxon>
        <taxon>Bacillota</taxon>
        <taxon>Clostridia</taxon>
        <taxon>Lachnospirales</taxon>
        <taxon>Lachnospiraceae</taxon>
        <taxon>Catonella</taxon>
    </lineage>
</organism>
<feature type="domain" description="ABC transmembrane type-1" evidence="8">
    <location>
        <begin position="69"/>
        <end position="286"/>
    </location>
</feature>
<keyword evidence="6 7" id="KW-0472">Membrane</keyword>
<evidence type="ECO:0000256" key="4">
    <source>
        <dbReference type="ARBA" id="ARBA00022692"/>
    </source>
</evidence>
<dbReference type="STRING" id="592026.GCWU0000282_001957"/>
<dbReference type="GO" id="GO:0005886">
    <property type="term" value="C:plasma membrane"/>
    <property type="evidence" value="ECO:0007669"/>
    <property type="project" value="UniProtKB-SubCell"/>
</dbReference>
<dbReference type="PROSITE" id="PS50928">
    <property type="entry name" value="ABC_TM1"/>
    <property type="match status" value="1"/>
</dbReference>
<evidence type="ECO:0000259" key="8">
    <source>
        <dbReference type="PROSITE" id="PS50928"/>
    </source>
</evidence>
<dbReference type="SUPFAM" id="SSF161098">
    <property type="entry name" value="MetI-like"/>
    <property type="match status" value="1"/>
</dbReference>
<proteinExistence type="inferred from homology"/>
<evidence type="ECO:0000256" key="2">
    <source>
        <dbReference type="ARBA" id="ARBA00022448"/>
    </source>
</evidence>
<dbReference type="RefSeq" id="WP_023354826.1">
    <property type="nucleotide sequence ID" value="NZ_KI535368.1"/>
</dbReference>
<evidence type="ECO:0000256" key="6">
    <source>
        <dbReference type="ARBA" id="ARBA00023136"/>
    </source>
</evidence>
<dbReference type="OrthoDB" id="42781at2"/>
<dbReference type="InterPro" id="IPR035906">
    <property type="entry name" value="MetI-like_sf"/>
</dbReference>
<dbReference type="InterPro" id="IPR051393">
    <property type="entry name" value="ABC_transporter_permease"/>
</dbReference>
<reference evidence="9 10" key="1">
    <citation type="submission" date="2013-06" db="EMBL/GenBank/DDBJ databases">
        <authorList>
            <person name="Weinstock G."/>
            <person name="Sodergren E."/>
            <person name="Clifton S."/>
            <person name="Fulton L."/>
            <person name="Fulton B."/>
            <person name="Courtney L."/>
            <person name="Fronick C."/>
            <person name="Harrison M."/>
            <person name="Strong C."/>
            <person name="Farmer C."/>
            <person name="Delahaunty K."/>
            <person name="Markovic C."/>
            <person name="Hall O."/>
            <person name="Minx P."/>
            <person name="Tomlinson C."/>
            <person name="Mitreva M."/>
            <person name="Nelson J."/>
            <person name="Hou S."/>
            <person name="Wollam A."/>
            <person name="Pepin K.H."/>
            <person name="Johnson M."/>
            <person name="Bhonagiri V."/>
            <person name="Nash W.E."/>
            <person name="Warren W."/>
            <person name="Chinwalla A."/>
            <person name="Mardis E.R."/>
            <person name="Wilson R.K."/>
        </authorList>
    </citation>
    <scope>NUCLEOTIDE SEQUENCE [LARGE SCALE GENOMIC DNA]</scope>
    <source>
        <strain evidence="9 10">ATCC 51271</strain>
    </source>
</reference>
<feature type="transmembrane region" description="Helical" evidence="7">
    <location>
        <begin position="73"/>
        <end position="95"/>
    </location>
</feature>
<dbReference type="GO" id="GO:0055085">
    <property type="term" value="P:transmembrane transport"/>
    <property type="evidence" value="ECO:0007669"/>
    <property type="project" value="InterPro"/>
</dbReference>
<dbReference type="HOGENOM" id="CLU_016047_0_0_9"/>
<evidence type="ECO:0000256" key="1">
    <source>
        <dbReference type="ARBA" id="ARBA00004651"/>
    </source>
</evidence>
<dbReference type="PANTHER" id="PTHR30193">
    <property type="entry name" value="ABC TRANSPORTER PERMEASE PROTEIN"/>
    <property type="match status" value="1"/>
</dbReference>
<evidence type="ECO:0000313" key="9">
    <source>
        <dbReference type="EMBL" id="ESL03084.1"/>
    </source>
</evidence>
<dbReference type="AlphaFoldDB" id="V2XLQ9"/>
<dbReference type="CDD" id="cd06261">
    <property type="entry name" value="TM_PBP2"/>
    <property type="match status" value="1"/>
</dbReference>
<dbReference type="eggNOG" id="COG1175">
    <property type="taxonomic scope" value="Bacteria"/>
</dbReference>
<keyword evidence="2 7" id="KW-0813">Transport</keyword>
<gene>
    <name evidence="9" type="ORF">GCWU0000282_001957</name>
</gene>
<evidence type="ECO:0000313" key="10">
    <source>
        <dbReference type="Proteomes" id="UP000018227"/>
    </source>
</evidence>
<feature type="transmembrane region" description="Helical" evidence="7">
    <location>
        <begin position="107"/>
        <end position="129"/>
    </location>
</feature>
<feature type="transmembrane region" description="Helical" evidence="7">
    <location>
        <begin position="265"/>
        <end position="286"/>
    </location>
</feature>
<dbReference type="Proteomes" id="UP000018227">
    <property type="component" value="Unassembled WGS sequence"/>
</dbReference>
<evidence type="ECO:0000256" key="7">
    <source>
        <dbReference type="RuleBase" id="RU363032"/>
    </source>
</evidence>
<dbReference type="EMBL" id="ACIL03000013">
    <property type="protein sequence ID" value="ESL03084.1"/>
    <property type="molecule type" value="Genomic_DNA"/>
</dbReference>
<keyword evidence="3" id="KW-1003">Cell membrane</keyword>
<sequence length="297" mass="33207">MKKVTGNKVAIAIFVLPTLLLYTVLVFYPIIQTAIKSLYEWDGINIGEFVGLKHYIKLFTRDKTFKVSLINGLLFPLVTVVYQIGLGSVIAFTLASKKIRGRKFFRSAYFIPSTLSIVIVCKLWLAILASDASNMGLLNKLFELLGLSYRQNWLAQGIPAILIMAFVAAWQGIGNTILLIYTAIKAIPDQYYEAAVTDGARPIQAYIKVIIPMLAETYKLLLILILTGGLRAFEHIFIMTSGGPGNRTSTLSYMMYKSAYVMNNFGYACAVAISLVLECLCFTLLINRFVARERLMY</sequence>
<keyword evidence="5 7" id="KW-1133">Transmembrane helix</keyword>
<evidence type="ECO:0000256" key="3">
    <source>
        <dbReference type="ARBA" id="ARBA00022475"/>
    </source>
</evidence>
<comment type="subcellular location">
    <subcellularLocation>
        <location evidence="1 7">Cell membrane</location>
        <topology evidence="1 7">Multi-pass membrane protein</topology>
    </subcellularLocation>
</comment>
<comment type="caution">
    <text evidence="9">The sequence shown here is derived from an EMBL/GenBank/DDBJ whole genome shotgun (WGS) entry which is preliminary data.</text>
</comment>
<comment type="similarity">
    <text evidence="7">Belongs to the binding-protein-dependent transport system permease family.</text>
</comment>
<dbReference type="InterPro" id="IPR000515">
    <property type="entry name" value="MetI-like"/>
</dbReference>
<protein>
    <submittedName>
        <fullName evidence="9">ABC transporter, permease protein</fullName>
    </submittedName>
</protein>
<keyword evidence="4 7" id="KW-0812">Transmembrane</keyword>
<dbReference type="PANTHER" id="PTHR30193:SF37">
    <property type="entry name" value="INNER MEMBRANE ABC TRANSPORTER PERMEASE PROTEIN YCJO"/>
    <property type="match status" value="1"/>
</dbReference>
<accession>V2XLQ9</accession>
<keyword evidence="10" id="KW-1185">Reference proteome</keyword>
<dbReference type="Pfam" id="PF00528">
    <property type="entry name" value="BPD_transp_1"/>
    <property type="match status" value="1"/>
</dbReference>